<organism evidence="3">
    <name type="scientific">Transmissible gastroenteritis virus</name>
    <name type="common">TGEV</name>
    <dbReference type="NCBI Taxonomy" id="11149"/>
    <lineage>
        <taxon>Viruses</taxon>
        <taxon>Riboviria</taxon>
        <taxon>Orthornavirae</taxon>
        <taxon>Pisuviricota</taxon>
        <taxon>Pisoniviricetes</taxon>
        <taxon>Nidovirales</taxon>
        <taxon>Cornidovirineae</taxon>
        <taxon>Coronaviridae</taxon>
        <taxon>Orthocoronavirinae</taxon>
        <taxon>Alphacoronavirus</taxon>
        <taxon>Tegacovirus</taxon>
        <taxon>Alphacoronavirus suis</taxon>
        <taxon>Alphacoronavirus 1</taxon>
    </lineage>
</organism>
<protein>
    <recommendedName>
        <fullName evidence="1">Non-structural protein 3a</fullName>
    </recommendedName>
    <alternativeName>
        <fullName evidence="2">Accessory protein 3a</fullName>
    </alternativeName>
</protein>
<evidence type="ECO:0000256" key="2">
    <source>
        <dbReference type="ARBA" id="ARBA00030004"/>
    </source>
</evidence>
<sequence>MDIILSINTSVDAVLDELDCAYFAVTLKVEFKTGKLLVCIGFGDTLLAARDKAYSKLGLSIIEEVNTQNPKH</sequence>
<reference evidence="3" key="1">
    <citation type="submission" date="2009-02" db="EMBL/GenBank/DDBJ databases">
        <title>Chinese field isolates of Transmissible gastroenteritis virus with mutations in the ORF3 gene.</title>
        <authorList>
            <person name="Wang C."/>
            <person name="Chen J."/>
            <person name="Shi H."/>
            <person name="Feng L."/>
        </authorList>
    </citation>
    <scope>NUCLEOTIDE SEQUENCE</scope>
    <source>
        <strain evidence="3">CH/JLY2/08</strain>
    </source>
</reference>
<dbReference type="EMBL" id="FJ718994">
    <property type="protein sequence ID" value="ACN79566.1"/>
    <property type="molecule type" value="Genomic_RNA"/>
</dbReference>
<evidence type="ECO:0000313" key="3">
    <source>
        <dbReference type="EMBL" id="ACN79566.1"/>
    </source>
</evidence>
<proteinExistence type="predicted"/>
<accession>C0LLQ2</accession>
<dbReference type="Pfam" id="PF04694">
    <property type="entry name" value="Corona_3"/>
    <property type="match status" value="1"/>
</dbReference>
<name>C0LLQ2_TGEV</name>
<dbReference type="InterPro" id="IPR006784">
    <property type="entry name" value="Coronavirus_Orf3"/>
</dbReference>
<evidence type="ECO:0000256" key="1">
    <source>
        <dbReference type="ARBA" id="ARBA00019813"/>
    </source>
</evidence>